<proteinExistence type="predicted"/>
<keyword evidence="1" id="KW-1133">Transmembrane helix</keyword>
<dbReference type="EMBL" id="KZ613501">
    <property type="protein sequence ID" value="PMD17192.1"/>
    <property type="molecule type" value="Genomic_DNA"/>
</dbReference>
<name>A0A2J6PT42_9HELO</name>
<dbReference type="OrthoDB" id="5015350at2759"/>
<evidence type="ECO:0000313" key="3">
    <source>
        <dbReference type="EMBL" id="PMD17192.1"/>
    </source>
</evidence>
<keyword evidence="1" id="KW-0472">Membrane</keyword>
<keyword evidence="2" id="KW-0732">Signal</keyword>
<accession>A0A2J6PT42</accession>
<gene>
    <name evidence="3" type="ORF">NA56DRAFT_752547</name>
</gene>
<feature type="chain" id="PRO_5014367458" description="Extracellular membrane protein CFEM domain-containing protein" evidence="2">
    <location>
        <begin position="26"/>
        <end position="343"/>
    </location>
</feature>
<evidence type="ECO:0000256" key="2">
    <source>
        <dbReference type="SAM" id="SignalP"/>
    </source>
</evidence>
<feature type="signal peptide" evidence="2">
    <location>
        <begin position="1"/>
        <end position="25"/>
    </location>
</feature>
<dbReference type="AlphaFoldDB" id="A0A2J6PT42"/>
<keyword evidence="4" id="KW-1185">Reference proteome</keyword>
<reference evidence="3 4" key="1">
    <citation type="submission" date="2016-05" db="EMBL/GenBank/DDBJ databases">
        <title>A degradative enzymes factory behind the ericoid mycorrhizal symbiosis.</title>
        <authorList>
            <consortium name="DOE Joint Genome Institute"/>
            <person name="Martino E."/>
            <person name="Morin E."/>
            <person name="Grelet G."/>
            <person name="Kuo A."/>
            <person name="Kohler A."/>
            <person name="Daghino S."/>
            <person name="Barry K."/>
            <person name="Choi C."/>
            <person name="Cichocki N."/>
            <person name="Clum A."/>
            <person name="Copeland A."/>
            <person name="Hainaut M."/>
            <person name="Haridas S."/>
            <person name="Labutti K."/>
            <person name="Lindquist E."/>
            <person name="Lipzen A."/>
            <person name="Khouja H.-R."/>
            <person name="Murat C."/>
            <person name="Ohm R."/>
            <person name="Olson A."/>
            <person name="Spatafora J."/>
            <person name="Veneault-Fourrey C."/>
            <person name="Henrissat B."/>
            <person name="Grigoriev I."/>
            <person name="Martin F."/>
            <person name="Perotto S."/>
        </authorList>
    </citation>
    <scope>NUCLEOTIDE SEQUENCE [LARGE SCALE GENOMIC DNA]</scope>
    <source>
        <strain evidence="3 4">UAMH 7357</strain>
    </source>
</reference>
<evidence type="ECO:0008006" key="5">
    <source>
        <dbReference type="Google" id="ProtNLM"/>
    </source>
</evidence>
<keyword evidence="1" id="KW-0812">Transmembrane</keyword>
<evidence type="ECO:0000256" key="1">
    <source>
        <dbReference type="SAM" id="Phobius"/>
    </source>
</evidence>
<protein>
    <recommendedName>
        <fullName evidence="5">Extracellular membrane protein CFEM domain-containing protein</fullName>
    </recommendedName>
</protein>
<dbReference type="Proteomes" id="UP000235672">
    <property type="component" value="Unassembled WGS sequence"/>
</dbReference>
<feature type="transmembrane region" description="Helical" evidence="1">
    <location>
        <begin position="295"/>
        <end position="319"/>
    </location>
</feature>
<organism evidence="3 4">
    <name type="scientific">Hyaloscypha hepaticicola</name>
    <dbReference type="NCBI Taxonomy" id="2082293"/>
    <lineage>
        <taxon>Eukaryota</taxon>
        <taxon>Fungi</taxon>
        <taxon>Dikarya</taxon>
        <taxon>Ascomycota</taxon>
        <taxon>Pezizomycotina</taxon>
        <taxon>Leotiomycetes</taxon>
        <taxon>Helotiales</taxon>
        <taxon>Hyaloscyphaceae</taxon>
        <taxon>Hyaloscypha</taxon>
    </lineage>
</organism>
<sequence>MGATASFWFLIYLLLLHFMPATLNAQNLTGEPWTNVTSILSYKLLPDCAKPCVLDVNALNSCYSFGCVCSDNTYGPEFIAGVTNITSCAKQTCKSAAEVNNAANTFRDICLVAVGLAPTTSSATSTLVSNSTTIYVTSAASAPAPVSTQDPTALLIIQAASYNNLSTCSKFCLNSCRDVSGTITEQNCGPDIQTQDWQQYRGLAYELNCITPSCICLGGAFNISYGTLYEASLKFCNTLPTTKNLDSPEYDRLQGVLADYCVNNGMSPYGWINIIQGDPNNSKLLNPGLSISDKLTLGVGLGVGLTGLIMQAVATYYSVKTFAKDKTYRKNRKGIEISAVKKG</sequence>
<evidence type="ECO:0000313" key="4">
    <source>
        <dbReference type="Proteomes" id="UP000235672"/>
    </source>
</evidence>